<protein>
    <submittedName>
        <fullName evidence="5">TATA-binding protein interacting-domain-containing protein</fullName>
    </submittedName>
</protein>
<sequence>MSTSVVNGSLIDRNEMQGKRVVHGKPGLVSSGGALGRLLPLLYAQTVIRADMIRTVDLGPFKHRQDHTQTVIRAHMIRAVDLGPFKLRTGIRADTIRVVELSPFKHKVSEGCHSRCCSHLLWAPLVYAQTGIRADTIRAVELSPFKHRIDDGLELRKAAFECLDILLDSPECRSQLEVPTFIAHLKSGLADHADVKAPSHLMVVKLCALDPAAVLGGVEGLVEPLEKTLLTRLKSDAVKQEVDRHEDMLRSCLRAVDALAHLPGIQACGPFQAFMRRVVLISPILERYKQVEKERVEAEGPVRVDAMDTS</sequence>
<dbReference type="Proteomes" id="UP000815325">
    <property type="component" value="Unassembled WGS sequence"/>
</dbReference>
<dbReference type="PANTHER" id="PTHR12696">
    <property type="entry name" value="TIP120"/>
    <property type="match status" value="1"/>
</dbReference>
<accession>A0ABQ7FVA0</accession>
<name>A0ABQ7FVA0_DUNSA</name>
<evidence type="ECO:0000256" key="3">
    <source>
        <dbReference type="ARBA" id="ARBA00022786"/>
    </source>
</evidence>
<dbReference type="InterPro" id="IPR016024">
    <property type="entry name" value="ARM-type_fold"/>
</dbReference>
<feature type="domain" description="TATA-binding protein interacting (TIP20)" evidence="4">
    <location>
        <begin position="35"/>
        <end position="66"/>
    </location>
</feature>
<comment type="similarity">
    <text evidence="1">Belongs to the CAND family.</text>
</comment>
<dbReference type="Pfam" id="PF08623">
    <property type="entry name" value="TIP120"/>
    <property type="match status" value="2"/>
</dbReference>
<dbReference type="InterPro" id="IPR013932">
    <property type="entry name" value="TATA-bd_TIP120"/>
</dbReference>
<feature type="domain" description="TATA-binding protein interacting (TIP20)" evidence="4">
    <location>
        <begin position="124"/>
        <end position="277"/>
    </location>
</feature>
<organism evidence="5 6">
    <name type="scientific">Dunaliella salina</name>
    <name type="common">Green alga</name>
    <name type="synonym">Protococcus salinus</name>
    <dbReference type="NCBI Taxonomy" id="3046"/>
    <lineage>
        <taxon>Eukaryota</taxon>
        <taxon>Viridiplantae</taxon>
        <taxon>Chlorophyta</taxon>
        <taxon>core chlorophytes</taxon>
        <taxon>Chlorophyceae</taxon>
        <taxon>CS clade</taxon>
        <taxon>Chlamydomonadales</taxon>
        <taxon>Dunaliellaceae</taxon>
        <taxon>Dunaliella</taxon>
    </lineage>
</organism>
<keyword evidence="3" id="KW-0833">Ubl conjugation pathway</keyword>
<reference evidence="5" key="1">
    <citation type="submission" date="2017-08" db="EMBL/GenBank/DDBJ databases">
        <authorList>
            <person name="Polle J.E."/>
            <person name="Barry K."/>
            <person name="Cushman J."/>
            <person name="Schmutz J."/>
            <person name="Tran D."/>
            <person name="Hathwaick L.T."/>
            <person name="Yim W.C."/>
            <person name="Jenkins J."/>
            <person name="Mckie-Krisberg Z.M."/>
            <person name="Prochnik S."/>
            <person name="Lindquist E."/>
            <person name="Dockter R.B."/>
            <person name="Adam C."/>
            <person name="Molina H."/>
            <person name="Bunkerborg J."/>
            <person name="Jin E."/>
            <person name="Buchheim M."/>
            <person name="Magnuson J."/>
        </authorList>
    </citation>
    <scope>NUCLEOTIDE SEQUENCE</scope>
    <source>
        <strain evidence="5">CCAP 19/18</strain>
    </source>
</reference>
<dbReference type="InterPro" id="IPR011989">
    <property type="entry name" value="ARM-like"/>
</dbReference>
<evidence type="ECO:0000256" key="1">
    <source>
        <dbReference type="ARBA" id="ARBA00007657"/>
    </source>
</evidence>
<proteinExistence type="inferred from homology"/>
<dbReference type="InterPro" id="IPR039852">
    <property type="entry name" value="CAND1/CAND2"/>
</dbReference>
<evidence type="ECO:0000313" key="5">
    <source>
        <dbReference type="EMBL" id="KAF5826106.1"/>
    </source>
</evidence>
<evidence type="ECO:0000313" key="6">
    <source>
        <dbReference type="Proteomes" id="UP000815325"/>
    </source>
</evidence>
<dbReference type="SUPFAM" id="SSF48371">
    <property type="entry name" value="ARM repeat"/>
    <property type="match status" value="1"/>
</dbReference>
<evidence type="ECO:0000256" key="2">
    <source>
        <dbReference type="ARBA" id="ARBA00022737"/>
    </source>
</evidence>
<keyword evidence="6" id="KW-1185">Reference proteome</keyword>
<dbReference type="EMBL" id="MU071365">
    <property type="protein sequence ID" value="KAF5826106.1"/>
    <property type="molecule type" value="Genomic_DNA"/>
</dbReference>
<gene>
    <name evidence="5" type="ORF">DUNSADRAFT_4845</name>
</gene>
<comment type="caution">
    <text evidence="5">The sequence shown here is derived from an EMBL/GenBank/DDBJ whole genome shotgun (WGS) entry which is preliminary data.</text>
</comment>
<evidence type="ECO:0000259" key="4">
    <source>
        <dbReference type="Pfam" id="PF08623"/>
    </source>
</evidence>
<keyword evidence="2" id="KW-0677">Repeat</keyword>
<dbReference type="Gene3D" id="1.25.10.10">
    <property type="entry name" value="Leucine-rich Repeat Variant"/>
    <property type="match status" value="2"/>
</dbReference>